<evidence type="ECO:0000313" key="7">
    <source>
        <dbReference type="Proteomes" id="UP001489004"/>
    </source>
</evidence>
<sequence>MGWEHASPYEYHYERGLYYHYIHPNLICGSQPRNPQDIDQMKHHLGVDKILNLQQDKDLQYWNVDFQALQKRADDHGIPLIRRPARDFDPHSLRTMLPSVVQAIEQALAEEQTLYVHCTAGLGRAPAACIAYLYWFGDMSLDQAYKHLTDIRPCGPKREAIRGSTYDLLSGGDWDQFEKLPPEAYASLLEEDRLALQHRVISWQM</sequence>
<dbReference type="PROSITE" id="PS50056">
    <property type="entry name" value="TYR_PHOSPHATASE_2"/>
    <property type="match status" value="1"/>
</dbReference>
<dbReference type="InterPro" id="IPR000340">
    <property type="entry name" value="Dual-sp_phosphatase_cat-dom"/>
</dbReference>
<keyword evidence="3" id="KW-0119">Carbohydrate metabolism</keyword>
<dbReference type="InterPro" id="IPR000387">
    <property type="entry name" value="Tyr_Pase_dom"/>
</dbReference>
<evidence type="ECO:0000259" key="4">
    <source>
        <dbReference type="PROSITE" id="PS50054"/>
    </source>
</evidence>
<feature type="domain" description="Tyrosine specific protein phosphatases" evidence="5">
    <location>
        <begin position="94"/>
        <end position="153"/>
    </location>
</feature>
<dbReference type="InterPro" id="IPR020422">
    <property type="entry name" value="TYR_PHOSPHATASE_DUAL_dom"/>
</dbReference>
<dbReference type="SUPFAM" id="SSF52799">
    <property type="entry name" value="(Phosphotyrosine protein) phosphatases II"/>
    <property type="match status" value="1"/>
</dbReference>
<dbReference type="Pfam" id="PF00782">
    <property type="entry name" value="DSPc"/>
    <property type="match status" value="1"/>
</dbReference>
<keyword evidence="1" id="KW-0378">Hydrolase</keyword>
<proteinExistence type="predicted"/>
<reference evidence="6 7" key="1">
    <citation type="journal article" date="2024" name="Nat. Commun.">
        <title>Phylogenomics reveals the evolutionary origins of lichenization in chlorophyte algae.</title>
        <authorList>
            <person name="Puginier C."/>
            <person name="Libourel C."/>
            <person name="Otte J."/>
            <person name="Skaloud P."/>
            <person name="Haon M."/>
            <person name="Grisel S."/>
            <person name="Petersen M."/>
            <person name="Berrin J.G."/>
            <person name="Delaux P.M."/>
            <person name="Dal Grande F."/>
            <person name="Keller J."/>
        </authorList>
    </citation>
    <scope>NUCLEOTIDE SEQUENCE [LARGE SCALE GENOMIC DNA]</scope>
    <source>
        <strain evidence="6 7">SAG 2043</strain>
    </source>
</reference>
<gene>
    <name evidence="6" type="ORF">WJX72_008047</name>
</gene>
<dbReference type="Gene3D" id="3.90.190.10">
    <property type="entry name" value="Protein tyrosine phosphatase superfamily"/>
    <property type="match status" value="1"/>
</dbReference>
<keyword evidence="2" id="KW-0904">Protein phosphatase</keyword>
<evidence type="ECO:0000256" key="2">
    <source>
        <dbReference type="ARBA" id="ARBA00022912"/>
    </source>
</evidence>
<dbReference type="AlphaFoldDB" id="A0AAW1PQI2"/>
<accession>A0AAW1PQI2</accession>
<protein>
    <submittedName>
        <fullName evidence="6">Uncharacterized protein</fullName>
    </submittedName>
</protein>
<feature type="domain" description="Tyrosine-protein phosphatase" evidence="4">
    <location>
        <begin position="18"/>
        <end position="174"/>
    </location>
</feature>
<dbReference type="PROSITE" id="PS50054">
    <property type="entry name" value="TYR_PHOSPHATASE_DUAL"/>
    <property type="match status" value="1"/>
</dbReference>
<dbReference type="PANTHER" id="PTHR46642:SF2">
    <property type="entry name" value="PHOSPHOGLUCAN PHOSPHATASE LSF2, CHLOROPLASTIC"/>
    <property type="match status" value="1"/>
</dbReference>
<evidence type="ECO:0000313" key="6">
    <source>
        <dbReference type="EMBL" id="KAK9811671.1"/>
    </source>
</evidence>
<dbReference type="PANTHER" id="PTHR46642">
    <property type="entry name" value="DUAL SPECIFICITY PHOSPHATASE, SUBGROUP, CATALYTIC DOMAIN"/>
    <property type="match status" value="1"/>
</dbReference>
<dbReference type="SMART" id="SM00195">
    <property type="entry name" value="DSPc"/>
    <property type="match status" value="1"/>
</dbReference>
<evidence type="ECO:0000256" key="3">
    <source>
        <dbReference type="ARBA" id="ARBA00023277"/>
    </source>
</evidence>
<dbReference type="InterPro" id="IPR045204">
    <property type="entry name" value="DSP_laforin-like"/>
</dbReference>
<dbReference type="GO" id="GO:0005983">
    <property type="term" value="P:starch catabolic process"/>
    <property type="evidence" value="ECO:0007669"/>
    <property type="project" value="TreeGrafter"/>
</dbReference>
<dbReference type="GO" id="GO:0009507">
    <property type="term" value="C:chloroplast"/>
    <property type="evidence" value="ECO:0007669"/>
    <property type="project" value="TreeGrafter"/>
</dbReference>
<dbReference type="InterPro" id="IPR052832">
    <property type="entry name" value="Starch-Glucan_Phosphatase"/>
</dbReference>
<dbReference type="GO" id="GO:0019203">
    <property type="term" value="F:carbohydrate phosphatase activity"/>
    <property type="evidence" value="ECO:0007669"/>
    <property type="project" value="InterPro"/>
</dbReference>
<keyword evidence="7" id="KW-1185">Reference proteome</keyword>
<comment type="caution">
    <text evidence="6">The sequence shown here is derived from an EMBL/GenBank/DDBJ whole genome shotgun (WGS) entry which is preliminary data.</text>
</comment>
<dbReference type="CDD" id="cd14526">
    <property type="entry name" value="DSP_laforin-like"/>
    <property type="match status" value="1"/>
</dbReference>
<dbReference type="GO" id="GO:0004721">
    <property type="term" value="F:phosphoprotein phosphatase activity"/>
    <property type="evidence" value="ECO:0007669"/>
    <property type="project" value="UniProtKB-KW"/>
</dbReference>
<dbReference type="Proteomes" id="UP001489004">
    <property type="component" value="Unassembled WGS sequence"/>
</dbReference>
<dbReference type="EMBL" id="JALJOR010000009">
    <property type="protein sequence ID" value="KAK9811671.1"/>
    <property type="molecule type" value="Genomic_DNA"/>
</dbReference>
<dbReference type="InterPro" id="IPR029021">
    <property type="entry name" value="Prot-tyrosine_phosphatase-like"/>
</dbReference>
<evidence type="ECO:0000259" key="5">
    <source>
        <dbReference type="PROSITE" id="PS50056"/>
    </source>
</evidence>
<evidence type="ECO:0000256" key="1">
    <source>
        <dbReference type="ARBA" id="ARBA00022801"/>
    </source>
</evidence>
<organism evidence="6 7">
    <name type="scientific">[Myrmecia] bisecta</name>
    <dbReference type="NCBI Taxonomy" id="41462"/>
    <lineage>
        <taxon>Eukaryota</taxon>
        <taxon>Viridiplantae</taxon>
        <taxon>Chlorophyta</taxon>
        <taxon>core chlorophytes</taxon>
        <taxon>Trebouxiophyceae</taxon>
        <taxon>Trebouxiales</taxon>
        <taxon>Trebouxiaceae</taxon>
        <taxon>Myrmecia</taxon>
    </lineage>
</organism>
<name>A0AAW1PQI2_9CHLO</name>
<dbReference type="GO" id="GO:2001070">
    <property type="term" value="F:starch binding"/>
    <property type="evidence" value="ECO:0007669"/>
    <property type="project" value="TreeGrafter"/>
</dbReference>